<feature type="binding site" evidence="9">
    <location>
        <position position="107"/>
    </location>
    <ligand>
        <name>Mg(2+)</name>
        <dbReference type="ChEBI" id="CHEBI:18420"/>
    </ligand>
</feature>
<dbReference type="GO" id="GO:0009102">
    <property type="term" value="P:biotin biosynthetic process"/>
    <property type="evidence" value="ECO:0007669"/>
    <property type="project" value="UniProtKB-UniRule"/>
</dbReference>
<comment type="caution">
    <text evidence="9">Lacks conserved residue(s) required for the propagation of feature annotation.</text>
</comment>
<dbReference type="PROSITE" id="PS00600">
    <property type="entry name" value="AA_TRANSFER_CLASS_3"/>
    <property type="match status" value="1"/>
</dbReference>
<feature type="binding site" evidence="10">
    <location>
        <position position="490"/>
    </location>
    <ligand>
        <name>substrate</name>
    </ligand>
</feature>
<comment type="cofactor">
    <cofactor evidence="9">
        <name>Mg(2+)</name>
        <dbReference type="ChEBI" id="CHEBI:18420"/>
    </cofactor>
</comment>
<feature type="binding site" evidence="10">
    <location>
        <position position="522"/>
    </location>
    <ligand>
        <name>substrate</name>
    </ligand>
</feature>
<dbReference type="Gene3D" id="3.90.1150.10">
    <property type="entry name" value="Aspartate Aminotransferase, domain 1"/>
    <property type="match status" value="1"/>
</dbReference>
<accession>A0A7M1LFP0</accession>
<comment type="pathway">
    <text evidence="2 10">Cofactor biosynthesis; biotin biosynthesis; 7,8-diaminononanoate from 8-amino-7-oxononanoate (SAM route): step 1/1.</text>
</comment>
<evidence type="ECO:0000256" key="1">
    <source>
        <dbReference type="ARBA" id="ARBA00001933"/>
    </source>
</evidence>
<dbReference type="RefSeq" id="WP_025802984.1">
    <property type="nucleotide sequence ID" value="NZ_CP053842.1"/>
</dbReference>
<gene>
    <name evidence="10 11" type="primary">bioA</name>
    <name evidence="9" type="synonym">bioD</name>
    <name evidence="11" type="ORF">IMC76_00960</name>
</gene>
<evidence type="ECO:0000256" key="7">
    <source>
        <dbReference type="ARBA" id="ARBA00022898"/>
    </source>
</evidence>
<dbReference type="InterPro" id="IPR015422">
    <property type="entry name" value="PyrdxlP-dep_Trfase_small"/>
</dbReference>
<dbReference type="InterPro" id="IPR005814">
    <property type="entry name" value="Aminotrans_3"/>
</dbReference>
<dbReference type="Pfam" id="PF00202">
    <property type="entry name" value="Aminotran_3"/>
    <property type="match status" value="1"/>
</dbReference>
<feature type="binding site" evidence="10">
    <location>
        <position position="606"/>
    </location>
    <ligand>
        <name>substrate</name>
    </ligand>
</feature>
<keyword evidence="9" id="KW-0436">Ligase</keyword>
<feature type="binding site" evidence="10">
    <location>
        <position position="461"/>
    </location>
    <ligand>
        <name>pyridoxal 5'-phosphate</name>
        <dbReference type="ChEBI" id="CHEBI:597326"/>
    </ligand>
</feature>
<dbReference type="FunFam" id="3.40.640.10:FF:000004">
    <property type="entry name" value="Acetylornithine aminotransferase"/>
    <property type="match status" value="1"/>
</dbReference>
<dbReference type="SUPFAM" id="SSF53383">
    <property type="entry name" value="PLP-dependent transferases"/>
    <property type="match status" value="1"/>
</dbReference>
<dbReference type="UniPathway" id="UPA00078">
    <property type="reaction ID" value="UER00160"/>
</dbReference>
<dbReference type="CDD" id="cd03109">
    <property type="entry name" value="DTBS"/>
    <property type="match status" value="1"/>
</dbReference>
<evidence type="ECO:0000313" key="12">
    <source>
        <dbReference type="Proteomes" id="UP000594749"/>
    </source>
</evidence>
<keyword evidence="9" id="KW-0479">Metal-binding</keyword>
<feature type="active site" evidence="9">
    <location>
        <position position="36"/>
    </location>
</feature>
<comment type="similarity">
    <text evidence="10">Belongs to the class-III pyridoxal-phosphate-dependent aminotransferase family. BioA subfamily.</text>
</comment>
<feature type="binding site" evidence="9">
    <location>
        <position position="46"/>
    </location>
    <ligand>
        <name>Mg(2+)</name>
        <dbReference type="ChEBI" id="CHEBI:18420"/>
    </ligand>
</feature>
<dbReference type="PANTHER" id="PTHR42684:SF17">
    <property type="entry name" value="ADENOSYLMETHIONINE-8-AMINO-7-OXONONANOATE AMINOTRANSFERASE"/>
    <property type="match status" value="1"/>
</dbReference>
<feature type="binding site" evidence="10">
    <location>
        <begin position="328"/>
        <end position="329"/>
    </location>
    <ligand>
        <name>pyridoxal 5'-phosphate</name>
        <dbReference type="ChEBI" id="CHEBI:597326"/>
    </ligand>
</feature>
<evidence type="ECO:0000313" key="11">
    <source>
        <dbReference type="EMBL" id="QOQ87422.1"/>
    </source>
</evidence>
<dbReference type="NCBIfam" id="NF004624">
    <property type="entry name" value="PRK05964.1"/>
    <property type="match status" value="1"/>
</dbReference>
<comment type="function">
    <text evidence="9">Catalyzes a mechanistically unusual reaction, the ATP-dependent insertion of CO2 between the N7 and N8 nitrogen atoms of 7,8-diaminopelargonic acid (DAPA, also called 7,8-diammoniononanoate) to form a ureido ring.</text>
</comment>
<keyword evidence="9" id="KW-0547">Nucleotide-binding</keyword>
<dbReference type="GO" id="GO:0005524">
    <property type="term" value="F:ATP binding"/>
    <property type="evidence" value="ECO:0007669"/>
    <property type="project" value="UniProtKB-UniRule"/>
</dbReference>
<dbReference type="GO" id="GO:0005737">
    <property type="term" value="C:cytoplasm"/>
    <property type="evidence" value="ECO:0007669"/>
    <property type="project" value="UniProtKB-SubCell"/>
</dbReference>
<evidence type="ECO:0000256" key="3">
    <source>
        <dbReference type="ARBA" id="ARBA00022576"/>
    </source>
</evidence>
<dbReference type="GO" id="GO:0030170">
    <property type="term" value="F:pyridoxal phosphate binding"/>
    <property type="evidence" value="ECO:0007669"/>
    <property type="project" value="UniProtKB-UniRule"/>
</dbReference>
<dbReference type="GO" id="GO:0004015">
    <property type="term" value="F:adenosylmethionine-8-amino-7-oxononanoate transaminase activity"/>
    <property type="evidence" value="ECO:0007669"/>
    <property type="project" value="UniProtKB-UniRule"/>
</dbReference>
<evidence type="ECO:0000256" key="5">
    <source>
        <dbReference type="ARBA" id="ARBA00022691"/>
    </source>
</evidence>
<feature type="binding site" evidence="9">
    <location>
        <begin position="107"/>
        <end position="110"/>
    </location>
    <ligand>
        <name>ATP</name>
        <dbReference type="ChEBI" id="CHEBI:30616"/>
    </ligand>
</feature>
<dbReference type="OrthoDB" id="9801834at2"/>
<dbReference type="NCBIfam" id="TIGR00347">
    <property type="entry name" value="bioD"/>
    <property type="match status" value="1"/>
</dbReference>
<feature type="binding site" evidence="10">
    <location>
        <begin position="523"/>
        <end position="524"/>
    </location>
    <ligand>
        <name>pyridoxal 5'-phosphate</name>
        <dbReference type="ChEBI" id="CHEBI:597326"/>
    </ligand>
</feature>
<evidence type="ECO:0000256" key="2">
    <source>
        <dbReference type="ARBA" id="ARBA00005063"/>
    </source>
</evidence>
<comment type="pathway">
    <text evidence="9">Cofactor biosynthesis; biotin biosynthesis; biotin from 7,8-diaminononanoate: step 1/2.</text>
</comment>
<evidence type="ECO:0000256" key="8">
    <source>
        <dbReference type="ARBA" id="ARBA00048449"/>
    </source>
</evidence>
<keyword evidence="9" id="KW-0963">Cytoplasm</keyword>
<comment type="function">
    <text evidence="10">Catalyzes the transfer of the alpha-amino group from S-adenosyl-L-methionine (SAM) to 7-keto-8-aminopelargonic acid (KAPA) to form 7,8-diaminopelargonic acid (DAPA). It is the only aminotransferase known to utilize SAM as an amino donor.</text>
</comment>
<keyword evidence="9" id="KW-0460">Magnesium</keyword>
<dbReference type="EMBL" id="CP063078">
    <property type="protein sequence ID" value="QOQ87422.1"/>
    <property type="molecule type" value="Genomic_DNA"/>
</dbReference>
<dbReference type="InterPro" id="IPR005815">
    <property type="entry name" value="BioA"/>
</dbReference>
<keyword evidence="6 9" id="KW-0093">Biotin biosynthesis</keyword>
<dbReference type="GO" id="GO:0000287">
    <property type="term" value="F:magnesium ion binding"/>
    <property type="evidence" value="ECO:0007669"/>
    <property type="project" value="UniProtKB-UniRule"/>
</dbReference>
<dbReference type="Gene3D" id="3.40.50.300">
    <property type="entry name" value="P-loop containing nucleotide triphosphate hydrolases"/>
    <property type="match status" value="1"/>
</dbReference>
<comment type="catalytic activity">
    <reaction evidence="8 10">
        <text>(8S)-8-amino-7-oxononanoate + S-adenosyl-L-methionine = S-adenosyl-4-methylsulfanyl-2-oxobutanoate + (7R,8S)-7,8-diammoniononanoate</text>
        <dbReference type="Rhea" id="RHEA:16861"/>
        <dbReference type="ChEBI" id="CHEBI:16490"/>
        <dbReference type="ChEBI" id="CHEBI:59789"/>
        <dbReference type="ChEBI" id="CHEBI:149468"/>
        <dbReference type="ChEBI" id="CHEBI:149469"/>
        <dbReference type="EC" id="2.6.1.62"/>
    </reaction>
</comment>
<comment type="subunit">
    <text evidence="9">Homodimer.</text>
</comment>
<dbReference type="NCBIfam" id="TIGR00508">
    <property type="entry name" value="bioA"/>
    <property type="match status" value="1"/>
</dbReference>
<feature type="modified residue" description="N6-(pyridoxal phosphate)lysine" evidence="10">
    <location>
        <position position="490"/>
    </location>
</feature>
<evidence type="ECO:0000256" key="9">
    <source>
        <dbReference type="HAMAP-Rule" id="MF_00336"/>
    </source>
</evidence>
<dbReference type="PANTHER" id="PTHR42684">
    <property type="entry name" value="ADENOSYLMETHIONINE-8-AMINO-7-OXONONANOATE AMINOTRANSFERASE"/>
    <property type="match status" value="1"/>
</dbReference>
<dbReference type="EC" id="2.6.1.62" evidence="10"/>
<comment type="similarity">
    <text evidence="9">Belongs to the dethiobiotin synthetase family.</text>
</comment>
<evidence type="ECO:0000256" key="10">
    <source>
        <dbReference type="HAMAP-Rule" id="MF_00834"/>
    </source>
</evidence>
<dbReference type="Proteomes" id="UP000594749">
    <property type="component" value="Chromosome"/>
</dbReference>
<keyword evidence="3 10" id="KW-0032">Aminotransferase</keyword>
<dbReference type="InterPro" id="IPR015421">
    <property type="entry name" value="PyrdxlP-dep_Trfase_major"/>
</dbReference>
<dbReference type="InterPro" id="IPR004472">
    <property type="entry name" value="DTB_synth_BioD"/>
</dbReference>
<comment type="catalytic activity">
    <reaction evidence="9">
        <text>(7R,8S)-7,8-diammoniononanoate + CO2 + ATP = (4R,5S)-dethiobiotin + ADP + phosphate + 3 H(+)</text>
        <dbReference type="Rhea" id="RHEA:15805"/>
        <dbReference type="ChEBI" id="CHEBI:15378"/>
        <dbReference type="ChEBI" id="CHEBI:16526"/>
        <dbReference type="ChEBI" id="CHEBI:30616"/>
        <dbReference type="ChEBI" id="CHEBI:43474"/>
        <dbReference type="ChEBI" id="CHEBI:149469"/>
        <dbReference type="ChEBI" id="CHEBI:149473"/>
        <dbReference type="ChEBI" id="CHEBI:456216"/>
        <dbReference type="EC" id="6.3.3.3"/>
    </reaction>
</comment>
<keyword evidence="9" id="KW-0067">ATP-binding</keyword>
<feature type="binding site" evidence="9">
    <location>
        <position position="40"/>
    </location>
    <ligand>
        <name>substrate</name>
    </ligand>
</feature>
<feature type="binding site" evidence="9">
    <location>
        <position position="15"/>
    </location>
    <ligand>
        <name>Mg(2+)</name>
        <dbReference type="ChEBI" id="CHEBI:18420"/>
    </ligand>
</feature>
<organism evidence="11 12">
    <name type="scientific">Campylobacter corcagiensis</name>
    <dbReference type="NCBI Taxonomy" id="1448857"/>
    <lineage>
        <taxon>Bacteria</taxon>
        <taxon>Pseudomonadati</taxon>
        <taxon>Campylobacterota</taxon>
        <taxon>Epsilonproteobacteria</taxon>
        <taxon>Campylobacterales</taxon>
        <taxon>Campylobacteraceae</taxon>
        <taxon>Campylobacter</taxon>
    </lineage>
</organism>
<dbReference type="HAMAP" id="MF_00336">
    <property type="entry name" value="BioD"/>
    <property type="match status" value="1"/>
</dbReference>
<feature type="binding site" evidence="10">
    <location>
        <position position="360"/>
    </location>
    <ligand>
        <name>substrate</name>
    </ligand>
</feature>
<proteinExistence type="inferred from homology"/>
<dbReference type="InterPro" id="IPR027417">
    <property type="entry name" value="P-loop_NTPase"/>
</dbReference>
<protein>
    <recommendedName>
        <fullName evidence="9 10">Multifunctional fusion protein</fullName>
    </recommendedName>
    <domain>
        <recommendedName>
            <fullName evidence="10">Adenosylmethionine-8-amino-7-oxononanoate aminotransferase</fullName>
            <ecNumber evidence="10">2.6.1.62</ecNumber>
        </recommendedName>
        <alternativeName>
            <fullName evidence="10">7,8-diamino-pelargonic acid aminotransferase</fullName>
        </alternativeName>
        <alternativeName>
            <fullName evidence="10">7,8-diaminononanoate synthase</fullName>
        </alternativeName>
        <alternativeName>
            <fullName evidence="10">Diaminopelargonic acid synthase</fullName>
            <shortName evidence="10">DANS</shortName>
            <shortName evidence="10">DAPA AT</shortName>
            <shortName evidence="10">DAPA aminotransferase</shortName>
        </alternativeName>
    </domain>
    <domain>
        <recommendedName>
            <fullName evidence="9">ATP-dependent dethiobiotin synthetase BioD</fullName>
            <ecNumber evidence="9">6.3.3.3</ecNumber>
        </recommendedName>
        <alternativeName>
            <fullName evidence="9">DTB synthetase</fullName>
        </alternativeName>
        <alternativeName>
            <fullName evidence="9">Dethiobiotin synthase</fullName>
            <shortName evidence="9">DTBS</shortName>
        </alternativeName>
    </domain>
</protein>
<keyword evidence="7 10" id="KW-0663">Pyridoxal phosphate</keyword>
<keyword evidence="12" id="KW-1185">Reference proteome</keyword>
<dbReference type="AlphaFoldDB" id="A0A7M1LFP0"/>
<sequence>MSLFITGTDTDVGKTFITASLLKAYLDLGKDAVAIKPVQSGCENSDALDTKVYKSVNPNNNFSPLYALNLATSPHLAAKADGVEIELEKCVNYCNEFLSNHKEVLVEGAGGLFVPLNDNQTMIDLIKRLDLPTVLVASNKLGAINHTILSLKTLKNYGIKTPLLVLNLSDEKSEISRSNIEYLRLNFKGEIVVINSGESIDSASKKLLNFVKNFKPNTQKIDLEFDKNHLFHPYTSSISPLKSYGVKSANGSYIEVEGKTLLDGMCSWWCAYGGYNIPSINSSIIKQINSLSHIMFGGFTHAPAINLGKKLLEILPKGMDKIFYCDSGSVSVEVALKMAIQYQQNKDPNKNKILTILGGYHGDTFGAMGVCDPTTGMHSMFGGILSKQIFAPKPKCKFGEIFDEKTLKPYEEIISKNSDKIAAIIVEPLVQGAGGMWFYHENYLKFLRKKCDEIGALLIFDEVATGFGRLGEYFASSVAGVTPDIMCIGKALTAGYMSFAATICTKDVADTICQNKRVFMHGPTFMANPLACSVALASIEYLQSINFKNRVKDIEKELKFELEKCKKLPEVVDVRVFGAIGVVEIDSEVNVEKIQEFFVENGVWIRPFGKNIYTMPQFNVTKDELKKLCDAIYESIKTRSYK</sequence>
<reference evidence="11 12" key="1">
    <citation type="submission" date="2020-10" db="EMBL/GenBank/DDBJ databases">
        <title>Campylobacter and Helicobacter PacBio genomes.</title>
        <authorList>
            <person name="Lane C."/>
        </authorList>
    </citation>
    <scope>NUCLEOTIDE SEQUENCE [LARGE SCALE GENOMIC DNA]</scope>
    <source>
        <strain evidence="11 12">2016D-0077</strain>
    </source>
</reference>
<dbReference type="EC" id="6.3.3.3" evidence="9"/>
<feature type="binding site" evidence="9">
    <location>
        <position position="46"/>
    </location>
    <ligand>
        <name>ATP</name>
        <dbReference type="ChEBI" id="CHEBI:30616"/>
    </ligand>
</feature>
<keyword evidence="5 10" id="KW-0949">S-adenosyl-L-methionine</keyword>
<dbReference type="HAMAP" id="MF_00834">
    <property type="entry name" value="BioA"/>
    <property type="match status" value="1"/>
</dbReference>
<feature type="binding site" evidence="9">
    <location>
        <begin position="11"/>
        <end position="16"/>
    </location>
    <ligand>
        <name>ATP</name>
        <dbReference type="ChEBI" id="CHEBI:30616"/>
    </ligand>
</feature>
<feature type="site" description="Participates in the substrate recognition with KAPA and in a stacking interaction with the adenine ring of SAM" evidence="10">
    <location>
        <position position="234"/>
    </location>
</feature>
<dbReference type="SUPFAM" id="SSF52540">
    <property type="entry name" value="P-loop containing nucleoside triphosphate hydrolases"/>
    <property type="match status" value="1"/>
</dbReference>
<evidence type="ECO:0000256" key="4">
    <source>
        <dbReference type="ARBA" id="ARBA00022679"/>
    </source>
</evidence>
<comment type="subcellular location">
    <subcellularLocation>
        <location evidence="9">Cytoplasm</location>
    </subcellularLocation>
</comment>
<comment type="cofactor">
    <cofactor evidence="1 10">
        <name>pyridoxal 5'-phosphate</name>
        <dbReference type="ChEBI" id="CHEBI:597326"/>
    </cofactor>
</comment>
<dbReference type="GO" id="GO:0004141">
    <property type="term" value="F:dethiobiotin synthase activity"/>
    <property type="evidence" value="ECO:0007669"/>
    <property type="project" value="UniProtKB-UniRule"/>
</dbReference>
<keyword evidence="4 10" id="KW-0808">Transferase</keyword>
<dbReference type="CDD" id="cd00610">
    <property type="entry name" value="OAT_like"/>
    <property type="match status" value="1"/>
</dbReference>
<dbReference type="Pfam" id="PF13500">
    <property type="entry name" value="AAA_26"/>
    <property type="match status" value="1"/>
</dbReference>
<evidence type="ECO:0000256" key="6">
    <source>
        <dbReference type="ARBA" id="ARBA00022756"/>
    </source>
</evidence>
<dbReference type="InterPro" id="IPR015424">
    <property type="entry name" value="PyrdxlP-dep_Trfase"/>
</dbReference>
<dbReference type="Gene3D" id="3.40.640.10">
    <property type="entry name" value="Type I PLP-dependent aspartate aminotransferase-like (Major domain)"/>
    <property type="match status" value="1"/>
</dbReference>
<dbReference type="InterPro" id="IPR049704">
    <property type="entry name" value="Aminotrans_3_PPA_site"/>
</dbReference>
<feature type="binding site" evidence="10">
    <location>
        <position position="268"/>
    </location>
    <ligand>
        <name>substrate</name>
    </ligand>
</feature>
<name>A0A7M1LFP0_9BACT</name>